<comment type="subcellular location">
    <subcellularLocation>
        <location evidence="1">Membrane</location>
        <topology evidence="1">Multi-pass membrane protein</topology>
    </subcellularLocation>
</comment>
<name>A0A9N9WTS6_9DIPT</name>
<feature type="transmembrane region" description="Helical" evidence="11">
    <location>
        <begin position="214"/>
        <end position="237"/>
    </location>
</feature>
<dbReference type="Gene3D" id="1.20.1070.10">
    <property type="entry name" value="Rhodopsin 7-helix transmembrane proteins"/>
    <property type="match status" value="1"/>
</dbReference>
<feature type="transmembrane region" description="Helical" evidence="11">
    <location>
        <begin position="312"/>
        <end position="336"/>
    </location>
</feature>
<evidence type="ECO:0000313" key="14">
    <source>
        <dbReference type="Proteomes" id="UP001153620"/>
    </source>
</evidence>
<feature type="transmembrane region" description="Helical" evidence="11">
    <location>
        <begin position="124"/>
        <end position="144"/>
    </location>
</feature>
<feature type="compositionally biased region" description="Polar residues" evidence="10">
    <location>
        <begin position="1"/>
        <end position="18"/>
    </location>
</feature>
<feature type="transmembrane region" description="Helical" evidence="11">
    <location>
        <begin position="40"/>
        <end position="67"/>
    </location>
</feature>
<dbReference type="CDD" id="cd15203">
    <property type="entry name" value="7tmA_NPYR-like"/>
    <property type="match status" value="1"/>
</dbReference>
<evidence type="ECO:0000256" key="11">
    <source>
        <dbReference type="SAM" id="Phobius"/>
    </source>
</evidence>
<evidence type="ECO:0000256" key="9">
    <source>
        <dbReference type="RuleBase" id="RU000688"/>
    </source>
</evidence>
<dbReference type="GO" id="GO:0016020">
    <property type="term" value="C:membrane"/>
    <property type="evidence" value="ECO:0007669"/>
    <property type="project" value="UniProtKB-SubCell"/>
</dbReference>
<feature type="transmembrane region" description="Helical" evidence="11">
    <location>
        <begin position="156"/>
        <end position="179"/>
    </location>
</feature>
<keyword evidence="7 9" id="KW-0675">Receptor</keyword>
<dbReference type="GO" id="GO:0004983">
    <property type="term" value="F:neuropeptide Y receptor activity"/>
    <property type="evidence" value="ECO:0007669"/>
    <property type="project" value="InterPro"/>
</dbReference>
<dbReference type="PRINTS" id="PR00237">
    <property type="entry name" value="GPCRRHODOPSN"/>
</dbReference>
<keyword evidence="8 9" id="KW-0807">Transducer</keyword>
<evidence type="ECO:0000256" key="6">
    <source>
        <dbReference type="ARBA" id="ARBA00023136"/>
    </source>
</evidence>
<keyword evidence="6 11" id="KW-0472">Membrane</keyword>
<accession>A0A9N9WTS6</accession>
<keyword evidence="4 11" id="KW-1133">Transmembrane helix</keyword>
<keyword evidence="14" id="KW-1185">Reference proteome</keyword>
<dbReference type="PROSITE" id="PS00237">
    <property type="entry name" value="G_PROTEIN_RECEP_F1_1"/>
    <property type="match status" value="1"/>
</dbReference>
<feature type="region of interest" description="Disordered" evidence="10">
    <location>
        <begin position="1"/>
        <end position="20"/>
    </location>
</feature>
<dbReference type="OrthoDB" id="9046662at2759"/>
<feature type="domain" description="G-protein coupled receptors family 1 profile" evidence="12">
    <location>
        <begin position="58"/>
        <end position="333"/>
    </location>
</feature>
<dbReference type="Proteomes" id="UP001153620">
    <property type="component" value="Chromosome 3"/>
</dbReference>
<protein>
    <recommendedName>
        <fullName evidence="12">G-protein coupled receptors family 1 profile domain-containing protein</fullName>
    </recommendedName>
</protein>
<evidence type="ECO:0000313" key="13">
    <source>
        <dbReference type="EMBL" id="CAG9808899.1"/>
    </source>
</evidence>
<reference evidence="13" key="2">
    <citation type="submission" date="2022-10" db="EMBL/GenBank/DDBJ databases">
        <authorList>
            <consortium name="ENA_rothamsted_submissions"/>
            <consortium name="culmorum"/>
            <person name="King R."/>
        </authorList>
    </citation>
    <scope>NUCLEOTIDE SEQUENCE</scope>
</reference>
<evidence type="ECO:0000256" key="7">
    <source>
        <dbReference type="ARBA" id="ARBA00023170"/>
    </source>
</evidence>
<evidence type="ECO:0000256" key="10">
    <source>
        <dbReference type="SAM" id="MobiDB-lite"/>
    </source>
</evidence>
<feature type="transmembrane region" description="Helical" evidence="11">
    <location>
        <begin position="79"/>
        <end position="104"/>
    </location>
</feature>
<dbReference type="PRINTS" id="PR01012">
    <property type="entry name" value="NRPEPTIDEYR"/>
</dbReference>
<evidence type="ECO:0000256" key="2">
    <source>
        <dbReference type="ARBA" id="ARBA00010663"/>
    </source>
</evidence>
<gene>
    <name evidence="13" type="ORF">CHIRRI_LOCUS11734</name>
</gene>
<dbReference type="FunFam" id="1.20.1070.10:FF:000373">
    <property type="entry name" value="Neuropeptide F receptor"/>
    <property type="match status" value="1"/>
</dbReference>
<dbReference type="PANTHER" id="PTHR24235">
    <property type="entry name" value="NEUROPEPTIDE Y RECEPTOR"/>
    <property type="match status" value="1"/>
</dbReference>
<comment type="similarity">
    <text evidence="2 9">Belongs to the G-protein coupled receptor 1 family.</text>
</comment>
<feature type="transmembrane region" description="Helical" evidence="11">
    <location>
        <begin position="273"/>
        <end position="292"/>
    </location>
</feature>
<evidence type="ECO:0000256" key="8">
    <source>
        <dbReference type="ARBA" id="ARBA00023224"/>
    </source>
</evidence>
<dbReference type="SMART" id="SM01381">
    <property type="entry name" value="7TM_GPCR_Srsx"/>
    <property type="match status" value="1"/>
</dbReference>
<organism evidence="13 14">
    <name type="scientific">Chironomus riparius</name>
    <dbReference type="NCBI Taxonomy" id="315576"/>
    <lineage>
        <taxon>Eukaryota</taxon>
        <taxon>Metazoa</taxon>
        <taxon>Ecdysozoa</taxon>
        <taxon>Arthropoda</taxon>
        <taxon>Hexapoda</taxon>
        <taxon>Insecta</taxon>
        <taxon>Pterygota</taxon>
        <taxon>Neoptera</taxon>
        <taxon>Endopterygota</taxon>
        <taxon>Diptera</taxon>
        <taxon>Nematocera</taxon>
        <taxon>Chironomoidea</taxon>
        <taxon>Chironomidae</taxon>
        <taxon>Chironominae</taxon>
        <taxon>Chironomus</taxon>
    </lineage>
</organism>
<dbReference type="AlphaFoldDB" id="A0A9N9WTS6"/>
<dbReference type="InterPro" id="IPR000611">
    <property type="entry name" value="NPY_rcpt"/>
</dbReference>
<evidence type="ECO:0000256" key="3">
    <source>
        <dbReference type="ARBA" id="ARBA00022692"/>
    </source>
</evidence>
<dbReference type="InterPro" id="IPR017452">
    <property type="entry name" value="GPCR_Rhodpsn_7TM"/>
</dbReference>
<dbReference type="InterPro" id="IPR000276">
    <property type="entry name" value="GPCR_Rhodpsn"/>
</dbReference>
<evidence type="ECO:0000256" key="4">
    <source>
        <dbReference type="ARBA" id="ARBA00022989"/>
    </source>
</evidence>
<dbReference type="Pfam" id="PF00001">
    <property type="entry name" value="7tm_1"/>
    <property type="match status" value="1"/>
</dbReference>
<dbReference type="SUPFAM" id="SSF81321">
    <property type="entry name" value="Family A G protein-coupled receptor-like"/>
    <property type="match status" value="1"/>
</dbReference>
<dbReference type="PANTHER" id="PTHR24235:SF30">
    <property type="entry name" value="NEUROPEPTIDE F RECEPTOR"/>
    <property type="match status" value="1"/>
</dbReference>
<dbReference type="EMBL" id="OU895879">
    <property type="protein sequence ID" value="CAG9808899.1"/>
    <property type="molecule type" value="Genomic_DNA"/>
</dbReference>
<dbReference type="PROSITE" id="PS50262">
    <property type="entry name" value="G_PROTEIN_RECEP_F1_2"/>
    <property type="match status" value="1"/>
</dbReference>
<proteinExistence type="inferred from homology"/>
<keyword evidence="3 9" id="KW-0812">Transmembrane</keyword>
<sequence>MEPVLNQNHTHSPSQGFGNDTERHELLQQFSLNRNIDEPFYSILITMYSFLIIFGSTGNILVVLAVLRNKTMQTARNIFIVNLAISDLLLCLVTMPLTLIQVLSKYWPLGNSALLCKSIGTLQGTSIFVSTISITAIALDRYHVIVGCPANNLQMLGAVIVLSIIWLIALLCALPLYIYTSLIEYPVNLPIINLHTIHYCVEDWPDMPFLAGRVYYSLFSLTIQYFIPILVVSSAYLRIYFRLKKRIIVAQNITSVDDRIQQRRGRRTKRTNCLLISIALIFGISWLPLNFYNLYMDLYASMNEMKITQTVYIIYAACHMVGMSSACSNPLLYGWLNSNFKKEFNEILCCRKGNGDSSSASHKLKGVESSIVVKKRTFMHEQNGSKIKSELLKQNNNDDVQEFTLTTNI</sequence>
<evidence type="ECO:0000256" key="1">
    <source>
        <dbReference type="ARBA" id="ARBA00004141"/>
    </source>
</evidence>
<keyword evidence="5 9" id="KW-0297">G-protein coupled receptor</keyword>
<evidence type="ECO:0000259" key="12">
    <source>
        <dbReference type="PROSITE" id="PS50262"/>
    </source>
</evidence>
<reference evidence="13" key="1">
    <citation type="submission" date="2022-01" db="EMBL/GenBank/DDBJ databases">
        <authorList>
            <person name="King R."/>
        </authorList>
    </citation>
    <scope>NUCLEOTIDE SEQUENCE</scope>
</reference>
<evidence type="ECO:0000256" key="5">
    <source>
        <dbReference type="ARBA" id="ARBA00023040"/>
    </source>
</evidence>